<sequence length="451" mass="50909">MWLQIILFLVSSSILSASAIIVPIDNKEDVTESTTVTTANDTQETTHYNSEDARVDSYLIPPNLHKPQEVLPDTVVTPATYLLPPSSEQDTQFFYPPTEAGEQTDWYPIAQVLPPSPSKRQAVPIFVIDDGPLKIENIRVGKSYTGDRHPRSKPSVRLEPPPLNAPNEYIVPSSSEQLGIPFEQIKQLNPNSYKIPYTDVDENVPYSDILLQKTRLMQEEPGLALHLTPPKPALNQQKYPTNLYPKKYSGGFKPVPIPIAQFAEDTLSIPRAKPVNYLKPVPNSELDFIPEPEDKKSYLYKQAEQKRKFKSEGISQPQQLDSGPIEDTQAVTIPTEQETSETINRYPGPNIYSARIREAPRPAPQHAVKSPAAPDERTEFRMHGMKGPHSYQFGYDTGKGKNRQFRYEERDNDGQIRGHYGYMDKHGKLRVVNYSAHPELGFHAEAPVEKE</sequence>
<dbReference type="PANTHER" id="PTHR10380">
    <property type="entry name" value="CUTICLE PROTEIN"/>
    <property type="match status" value="1"/>
</dbReference>
<dbReference type="PROSITE" id="PS51155">
    <property type="entry name" value="CHIT_BIND_RR_2"/>
    <property type="match status" value="1"/>
</dbReference>
<accession>A0A921YZI0</accession>
<keyword evidence="1 4" id="KW-0732">Signal</keyword>
<feature type="chain" id="PRO_5038276404" description="Cuticle protein" evidence="4">
    <location>
        <begin position="20"/>
        <end position="451"/>
    </location>
</feature>
<proteinExistence type="predicted"/>
<gene>
    <name evidence="5" type="ORF">O3G_MSEX005558</name>
</gene>
<evidence type="ECO:0008006" key="7">
    <source>
        <dbReference type="Google" id="ProtNLM"/>
    </source>
</evidence>
<feature type="region of interest" description="Disordered" evidence="3">
    <location>
        <begin position="143"/>
        <end position="163"/>
    </location>
</feature>
<keyword evidence="2" id="KW-0193">Cuticle</keyword>
<dbReference type="EMBL" id="JH668359">
    <property type="protein sequence ID" value="KAG6448544.1"/>
    <property type="molecule type" value="Genomic_DNA"/>
</dbReference>
<evidence type="ECO:0000256" key="2">
    <source>
        <dbReference type="PROSITE-ProRule" id="PRU00497"/>
    </source>
</evidence>
<dbReference type="Pfam" id="PF00379">
    <property type="entry name" value="Chitin_bind_4"/>
    <property type="match status" value="1"/>
</dbReference>
<name>A0A921YZI0_MANSE</name>
<protein>
    <recommendedName>
        <fullName evidence="7">Cuticle protein</fullName>
    </recommendedName>
</protein>
<dbReference type="PANTHER" id="PTHR10380:SF240">
    <property type="match status" value="1"/>
</dbReference>
<reference evidence="5" key="1">
    <citation type="journal article" date="2016" name="Insect Biochem. Mol. Biol.">
        <title>Multifaceted biological insights from a draft genome sequence of the tobacco hornworm moth, Manduca sexta.</title>
        <authorList>
            <person name="Kanost M.R."/>
            <person name="Arrese E.L."/>
            <person name="Cao X."/>
            <person name="Chen Y.R."/>
            <person name="Chellapilla S."/>
            <person name="Goldsmith M.R."/>
            <person name="Grosse-Wilde E."/>
            <person name="Heckel D.G."/>
            <person name="Herndon N."/>
            <person name="Jiang H."/>
            <person name="Papanicolaou A."/>
            <person name="Qu J."/>
            <person name="Soulages J.L."/>
            <person name="Vogel H."/>
            <person name="Walters J."/>
            <person name="Waterhouse R.M."/>
            <person name="Ahn S.J."/>
            <person name="Almeida F.C."/>
            <person name="An C."/>
            <person name="Aqrawi P."/>
            <person name="Bretschneider A."/>
            <person name="Bryant W.B."/>
            <person name="Bucks S."/>
            <person name="Chao H."/>
            <person name="Chevignon G."/>
            <person name="Christen J.M."/>
            <person name="Clarke D.F."/>
            <person name="Dittmer N.T."/>
            <person name="Ferguson L.C.F."/>
            <person name="Garavelou S."/>
            <person name="Gordon K.H.J."/>
            <person name="Gunaratna R.T."/>
            <person name="Han Y."/>
            <person name="Hauser F."/>
            <person name="He Y."/>
            <person name="Heidel-Fischer H."/>
            <person name="Hirsh A."/>
            <person name="Hu Y."/>
            <person name="Jiang H."/>
            <person name="Kalra D."/>
            <person name="Klinner C."/>
            <person name="Konig C."/>
            <person name="Kovar C."/>
            <person name="Kroll A.R."/>
            <person name="Kuwar S.S."/>
            <person name="Lee S.L."/>
            <person name="Lehman R."/>
            <person name="Li K."/>
            <person name="Li Z."/>
            <person name="Liang H."/>
            <person name="Lovelace S."/>
            <person name="Lu Z."/>
            <person name="Mansfield J.H."/>
            <person name="McCulloch K.J."/>
            <person name="Mathew T."/>
            <person name="Morton B."/>
            <person name="Muzny D.M."/>
            <person name="Neunemann D."/>
            <person name="Ongeri F."/>
            <person name="Pauchet Y."/>
            <person name="Pu L.L."/>
            <person name="Pyrousis I."/>
            <person name="Rao X.J."/>
            <person name="Redding A."/>
            <person name="Roesel C."/>
            <person name="Sanchez-Gracia A."/>
            <person name="Schaack S."/>
            <person name="Shukla A."/>
            <person name="Tetreau G."/>
            <person name="Wang Y."/>
            <person name="Xiong G.H."/>
            <person name="Traut W."/>
            <person name="Walsh T.K."/>
            <person name="Worley K.C."/>
            <person name="Wu D."/>
            <person name="Wu W."/>
            <person name="Wu Y.Q."/>
            <person name="Zhang X."/>
            <person name="Zou Z."/>
            <person name="Zucker H."/>
            <person name="Briscoe A.D."/>
            <person name="Burmester T."/>
            <person name="Clem R.J."/>
            <person name="Feyereisen R."/>
            <person name="Grimmelikhuijzen C.J.P."/>
            <person name="Hamodrakas S.J."/>
            <person name="Hansson B.S."/>
            <person name="Huguet E."/>
            <person name="Jermiin L.S."/>
            <person name="Lan Q."/>
            <person name="Lehman H.K."/>
            <person name="Lorenzen M."/>
            <person name="Merzendorfer H."/>
            <person name="Michalopoulos I."/>
            <person name="Morton D.B."/>
            <person name="Muthukrishnan S."/>
            <person name="Oakeshott J.G."/>
            <person name="Palmer W."/>
            <person name="Park Y."/>
            <person name="Passarelli A.L."/>
            <person name="Rozas J."/>
            <person name="Schwartz L.M."/>
            <person name="Smith W."/>
            <person name="Southgate A."/>
            <person name="Vilcinskas A."/>
            <person name="Vogt R."/>
            <person name="Wang P."/>
            <person name="Werren J."/>
            <person name="Yu X.Q."/>
            <person name="Zhou J.J."/>
            <person name="Brown S.J."/>
            <person name="Scherer S.E."/>
            <person name="Richards S."/>
            <person name="Blissard G.W."/>
        </authorList>
    </citation>
    <scope>NUCLEOTIDE SEQUENCE</scope>
</reference>
<comment type="caution">
    <text evidence="5">The sequence shown here is derived from an EMBL/GenBank/DDBJ whole genome shotgun (WGS) entry which is preliminary data.</text>
</comment>
<evidence type="ECO:0000256" key="3">
    <source>
        <dbReference type="SAM" id="MobiDB-lite"/>
    </source>
</evidence>
<evidence type="ECO:0000256" key="1">
    <source>
        <dbReference type="ARBA" id="ARBA00022729"/>
    </source>
</evidence>
<evidence type="ECO:0000313" key="6">
    <source>
        <dbReference type="Proteomes" id="UP000791440"/>
    </source>
</evidence>
<dbReference type="GO" id="GO:0062129">
    <property type="term" value="C:chitin-based extracellular matrix"/>
    <property type="evidence" value="ECO:0007669"/>
    <property type="project" value="TreeGrafter"/>
</dbReference>
<dbReference type="AlphaFoldDB" id="A0A921YZI0"/>
<dbReference type="OrthoDB" id="6436078at2759"/>
<evidence type="ECO:0000256" key="4">
    <source>
        <dbReference type="SAM" id="SignalP"/>
    </source>
</evidence>
<dbReference type="EMBL" id="JH668359">
    <property type="protein sequence ID" value="KAG6448543.1"/>
    <property type="molecule type" value="Genomic_DNA"/>
</dbReference>
<dbReference type="InterPro" id="IPR000618">
    <property type="entry name" value="Insect_cuticle"/>
</dbReference>
<organism evidence="5 6">
    <name type="scientific">Manduca sexta</name>
    <name type="common">Tobacco hawkmoth</name>
    <name type="synonym">Tobacco hornworm</name>
    <dbReference type="NCBI Taxonomy" id="7130"/>
    <lineage>
        <taxon>Eukaryota</taxon>
        <taxon>Metazoa</taxon>
        <taxon>Ecdysozoa</taxon>
        <taxon>Arthropoda</taxon>
        <taxon>Hexapoda</taxon>
        <taxon>Insecta</taxon>
        <taxon>Pterygota</taxon>
        <taxon>Neoptera</taxon>
        <taxon>Endopterygota</taxon>
        <taxon>Lepidoptera</taxon>
        <taxon>Glossata</taxon>
        <taxon>Ditrysia</taxon>
        <taxon>Bombycoidea</taxon>
        <taxon>Sphingidae</taxon>
        <taxon>Sphinginae</taxon>
        <taxon>Sphingini</taxon>
        <taxon>Manduca</taxon>
    </lineage>
</organism>
<feature type="signal peptide" evidence="4">
    <location>
        <begin position="1"/>
        <end position="19"/>
    </location>
</feature>
<dbReference type="Proteomes" id="UP000791440">
    <property type="component" value="Unassembled WGS sequence"/>
</dbReference>
<keyword evidence="6" id="KW-1185">Reference proteome</keyword>
<dbReference type="InterPro" id="IPR050468">
    <property type="entry name" value="Cuticle_Struct_Prot"/>
</dbReference>
<evidence type="ECO:0000313" key="5">
    <source>
        <dbReference type="EMBL" id="KAG6448544.1"/>
    </source>
</evidence>
<reference evidence="5" key="2">
    <citation type="submission" date="2020-12" db="EMBL/GenBank/DDBJ databases">
        <authorList>
            <person name="Kanost M."/>
        </authorList>
    </citation>
    <scope>NUCLEOTIDE SEQUENCE</scope>
</reference>
<dbReference type="GO" id="GO:0008010">
    <property type="term" value="F:structural constituent of chitin-based larval cuticle"/>
    <property type="evidence" value="ECO:0007669"/>
    <property type="project" value="TreeGrafter"/>
</dbReference>